<dbReference type="EMBL" id="CP030850">
    <property type="protein sequence ID" value="AXE16860.1"/>
    <property type="molecule type" value="Genomic_DNA"/>
</dbReference>
<evidence type="ECO:0000313" key="1">
    <source>
        <dbReference type="EMBL" id="AXE16860.1"/>
    </source>
</evidence>
<dbReference type="KEGG" id="run:DR864_03475"/>
<organism evidence="1 2">
    <name type="scientific">Runella rosea</name>
    <dbReference type="NCBI Taxonomy" id="2259595"/>
    <lineage>
        <taxon>Bacteria</taxon>
        <taxon>Pseudomonadati</taxon>
        <taxon>Bacteroidota</taxon>
        <taxon>Cytophagia</taxon>
        <taxon>Cytophagales</taxon>
        <taxon>Spirosomataceae</taxon>
        <taxon>Runella</taxon>
    </lineage>
</organism>
<dbReference type="Proteomes" id="UP000251993">
    <property type="component" value="Chromosome"/>
</dbReference>
<name>A0A344TDY9_9BACT</name>
<dbReference type="RefSeq" id="WP_114065647.1">
    <property type="nucleotide sequence ID" value="NZ_CP030850.1"/>
</dbReference>
<proteinExistence type="predicted"/>
<dbReference type="AlphaFoldDB" id="A0A344TDY9"/>
<protein>
    <submittedName>
        <fullName evidence="1">Uncharacterized protein</fullName>
    </submittedName>
</protein>
<sequence length="141" mass="16958">MTYTQFTIDWNADPNSPGVELVIGGTSVIIDFFVNYFIYDNFNEGDKAKITFFHCHKYCFNSMNDEGYFMGQYRYKYTDLPWGQFYKLNTDWETDFPVGQITLNETVDKRKLHHYIFFFKDNTFECVAENYQLEFNYCNDK</sequence>
<evidence type="ECO:0000313" key="2">
    <source>
        <dbReference type="Proteomes" id="UP000251993"/>
    </source>
</evidence>
<dbReference type="OrthoDB" id="8079725at2"/>
<keyword evidence="2" id="KW-1185">Reference proteome</keyword>
<accession>A0A344TDY9</accession>
<gene>
    <name evidence="1" type="ORF">DR864_03475</name>
</gene>
<reference evidence="1 2" key="1">
    <citation type="submission" date="2018-07" db="EMBL/GenBank/DDBJ databases">
        <title>Genome sequencing of Runella.</title>
        <authorList>
            <person name="Baek M.-G."/>
            <person name="Yi H."/>
        </authorList>
    </citation>
    <scope>NUCLEOTIDE SEQUENCE [LARGE SCALE GENOMIC DNA]</scope>
    <source>
        <strain evidence="1 2">HYN0085</strain>
    </source>
</reference>